<proteinExistence type="predicted"/>
<evidence type="ECO:0000313" key="1">
    <source>
        <dbReference type="EMBL" id="GAG65381.1"/>
    </source>
</evidence>
<gene>
    <name evidence="1" type="ORF">S01H4_07896</name>
</gene>
<protein>
    <submittedName>
        <fullName evidence="1">Uncharacterized protein</fullName>
    </submittedName>
</protein>
<dbReference type="AlphaFoldDB" id="X1B044"/>
<feature type="non-terminal residue" evidence="1">
    <location>
        <position position="1"/>
    </location>
</feature>
<dbReference type="EMBL" id="BART01002637">
    <property type="protein sequence ID" value="GAG65381.1"/>
    <property type="molecule type" value="Genomic_DNA"/>
</dbReference>
<comment type="caution">
    <text evidence="1">The sequence shown here is derived from an EMBL/GenBank/DDBJ whole genome shotgun (WGS) entry which is preliminary data.</text>
</comment>
<accession>X1B044</accession>
<name>X1B044_9ZZZZ</name>
<sequence length="68" mass="7985">EGEIFGERQWGIPDLKISSIVRDKEILEKSRKDAFSIIKNDISLSSPITKVLINFLNFEYPENKFWQI</sequence>
<organism evidence="1">
    <name type="scientific">marine sediment metagenome</name>
    <dbReference type="NCBI Taxonomy" id="412755"/>
    <lineage>
        <taxon>unclassified sequences</taxon>
        <taxon>metagenomes</taxon>
        <taxon>ecological metagenomes</taxon>
    </lineage>
</organism>
<reference evidence="1" key="1">
    <citation type="journal article" date="2014" name="Front. Microbiol.">
        <title>High frequency of phylogenetically diverse reductive dehalogenase-homologous genes in deep subseafloor sedimentary metagenomes.</title>
        <authorList>
            <person name="Kawai M."/>
            <person name="Futagami T."/>
            <person name="Toyoda A."/>
            <person name="Takaki Y."/>
            <person name="Nishi S."/>
            <person name="Hori S."/>
            <person name="Arai W."/>
            <person name="Tsubouchi T."/>
            <person name="Morono Y."/>
            <person name="Uchiyama I."/>
            <person name="Ito T."/>
            <person name="Fujiyama A."/>
            <person name="Inagaki F."/>
            <person name="Takami H."/>
        </authorList>
    </citation>
    <scope>NUCLEOTIDE SEQUENCE</scope>
    <source>
        <strain evidence="1">Expedition CK06-06</strain>
    </source>
</reference>